<keyword evidence="6 7" id="KW-0234">DNA repair</keyword>
<protein>
    <recommendedName>
        <fullName evidence="7">Recombination protein RecR</fullName>
    </recommendedName>
</protein>
<evidence type="ECO:0000256" key="2">
    <source>
        <dbReference type="ARBA" id="ARBA00022763"/>
    </source>
</evidence>
<dbReference type="Gene3D" id="3.40.1360.10">
    <property type="match status" value="1"/>
</dbReference>
<dbReference type="Pfam" id="PF13662">
    <property type="entry name" value="Toprim_4"/>
    <property type="match status" value="1"/>
</dbReference>
<evidence type="ECO:0000259" key="8">
    <source>
        <dbReference type="PROSITE" id="PS50880"/>
    </source>
</evidence>
<evidence type="ECO:0000256" key="6">
    <source>
        <dbReference type="ARBA" id="ARBA00023204"/>
    </source>
</evidence>
<keyword evidence="10" id="KW-1185">Reference proteome</keyword>
<dbReference type="InterPro" id="IPR006171">
    <property type="entry name" value="TOPRIM_dom"/>
</dbReference>
<feature type="zinc finger region" description="C4-type" evidence="7">
    <location>
        <begin position="58"/>
        <end position="73"/>
    </location>
</feature>
<dbReference type="RefSeq" id="WP_212688262.1">
    <property type="nucleotide sequence ID" value="NZ_JAGSPN010000009.1"/>
</dbReference>
<keyword evidence="5 7" id="KW-0233">DNA recombination</keyword>
<dbReference type="InterPro" id="IPR000093">
    <property type="entry name" value="DNA_Rcmb_RecR"/>
</dbReference>
<comment type="function">
    <text evidence="7">May play a role in DNA repair. It seems to be involved in an RecBC-independent recombinational process of DNA repair. It may act with RecF and RecO.</text>
</comment>
<comment type="similarity">
    <text evidence="7">Belongs to the RecR family.</text>
</comment>
<dbReference type="GO" id="GO:0006310">
    <property type="term" value="P:DNA recombination"/>
    <property type="evidence" value="ECO:0007669"/>
    <property type="project" value="UniProtKB-UniRule"/>
</dbReference>
<gene>
    <name evidence="7 9" type="primary">recR</name>
    <name evidence="9" type="ORF">KDM89_12495</name>
</gene>
<evidence type="ECO:0000256" key="1">
    <source>
        <dbReference type="ARBA" id="ARBA00022723"/>
    </source>
</evidence>
<proteinExistence type="inferred from homology"/>
<name>A0A941I6R7_9BURK</name>
<dbReference type="PANTHER" id="PTHR30446:SF0">
    <property type="entry name" value="RECOMBINATION PROTEIN RECR"/>
    <property type="match status" value="1"/>
</dbReference>
<keyword evidence="3 7" id="KW-0863">Zinc-finger</keyword>
<dbReference type="InterPro" id="IPR023627">
    <property type="entry name" value="Rcmb_RecR"/>
</dbReference>
<evidence type="ECO:0000313" key="9">
    <source>
        <dbReference type="EMBL" id="MBR7782966.1"/>
    </source>
</evidence>
<evidence type="ECO:0000313" key="10">
    <source>
        <dbReference type="Proteomes" id="UP000680067"/>
    </source>
</evidence>
<keyword evidence="4 7" id="KW-0862">Zinc</keyword>
<dbReference type="GO" id="GO:0006281">
    <property type="term" value="P:DNA repair"/>
    <property type="evidence" value="ECO:0007669"/>
    <property type="project" value="UniProtKB-UniRule"/>
</dbReference>
<dbReference type="SUPFAM" id="SSF111304">
    <property type="entry name" value="Recombination protein RecR"/>
    <property type="match status" value="1"/>
</dbReference>
<dbReference type="HAMAP" id="MF_00017">
    <property type="entry name" value="RecR"/>
    <property type="match status" value="1"/>
</dbReference>
<evidence type="ECO:0000256" key="7">
    <source>
        <dbReference type="HAMAP-Rule" id="MF_00017"/>
    </source>
</evidence>
<evidence type="ECO:0000256" key="5">
    <source>
        <dbReference type="ARBA" id="ARBA00023172"/>
    </source>
</evidence>
<dbReference type="GO" id="GO:0003677">
    <property type="term" value="F:DNA binding"/>
    <property type="evidence" value="ECO:0007669"/>
    <property type="project" value="UniProtKB-UniRule"/>
</dbReference>
<dbReference type="PROSITE" id="PS50880">
    <property type="entry name" value="TOPRIM"/>
    <property type="match status" value="1"/>
</dbReference>
<evidence type="ECO:0000256" key="3">
    <source>
        <dbReference type="ARBA" id="ARBA00022771"/>
    </source>
</evidence>
<sequence length="199" mass="21826">MKKRPGSLEALTDALRCLPGVGPKSAQRMAYHLLQHDREGADTLGHAILHALQQIHHCSSCNTYTETGLCETCSDPERDASLLCVVETPADQMMIEQTLMYKGLYFVLMGRLSPLDGIGPRDIFFDKLMQRASDGKVREVVLATNFTSEGEATAHYISETLKARNIAVTRIARGVPAGGELEYVDPGTIARALLDRRPA</sequence>
<dbReference type="Gene3D" id="6.10.250.240">
    <property type="match status" value="1"/>
</dbReference>
<accession>A0A941I6R7</accession>
<evidence type="ECO:0000256" key="4">
    <source>
        <dbReference type="ARBA" id="ARBA00022833"/>
    </source>
</evidence>
<dbReference type="SMART" id="SM00493">
    <property type="entry name" value="TOPRIM"/>
    <property type="match status" value="1"/>
</dbReference>
<organism evidence="9 10">
    <name type="scientific">Undibacterium luofuense</name>
    <dbReference type="NCBI Taxonomy" id="2828733"/>
    <lineage>
        <taxon>Bacteria</taxon>
        <taxon>Pseudomonadati</taxon>
        <taxon>Pseudomonadota</taxon>
        <taxon>Betaproteobacteria</taxon>
        <taxon>Burkholderiales</taxon>
        <taxon>Oxalobacteraceae</taxon>
        <taxon>Undibacterium</taxon>
    </lineage>
</organism>
<dbReference type="Pfam" id="PF21176">
    <property type="entry name" value="RecR_HhH"/>
    <property type="match status" value="1"/>
</dbReference>
<feature type="domain" description="Toprim" evidence="8">
    <location>
        <begin position="81"/>
        <end position="176"/>
    </location>
</feature>
<dbReference type="InterPro" id="IPR015967">
    <property type="entry name" value="Rcmb_RecR_Znf"/>
</dbReference>
<dbReference type="EMBL" id="JAGSPN010000009">
    <property type="protein sequence ID" value="MBR7782966.1"/>
    <property type="molecule type" value="Genomic_DNA"/>
</dbReference>
<keyword evidence="1 7" id="KW-0479">Metal-binding</keyword>
<dbReference type="Gene3D" id="1.10.8.420">
    <property type="entry name" value="RecR Domain 1"/>
    <property type="match status" value="1"/>
</dbReference>
<dbReference type="Pfam" id="PF21175">
    <property type="entry name" value="RecR_C"/>
    <property type="match status" value="1"/>
</dbReference>
<dbReference type="InterPro" id="IPR034137">
    <property type="entry name" value="TOPRIM_RecR"/>
</dbReference>
<dbReference type="CDD" id="cd01025">
    <property type="entry name" value="TOPRIM_recR"/>
    <property type="match status" value="1"/>
</dbReference>
<dbReference type="GO" id="GO:0008270">
    <property type="term" value="F:zinc ion binding"/>
    <property type="evidence" value="ECO:0007669"/>
    <property type="project" value="UniProtKB-KW"/>
</dbReference>
<dbReference type="Pfam" id="PF02132">
    <property type="entry name" value="RecR_ZnF"/>
    <property type="match status" value="1"/>
</dbReference>
<reference evidence="9" key="1">
    <citation type="submission" date="2021-04" db="EMBL/GenBank/DDBJ databases">
        <title>novel species isolated from subtropical streams in China.</title>
        <authorList>
            <person name="Lu H."/>
        </authorList>
    </citation>
    <scope>NUCLEOTIDE SEQUENCE</scope>
    <source>
        <strain evidence="9">LFS511W</strain>
    </source>
</reference>
<dbReference type="NCBIfam" id="TIGR00615">
    <property type="entry name" value="recR"/>
    <property type="match status" value="1"/>
</dbReference>
<dbReference type="Proteomes" id="UP000680067">
    <property type="component" value="Unassembled WGS sequence"/>
</dbReference>
<comment type="caution">
    <text evidence="9">The sequence shown here is derived from an EMBL/GenBank/DDBJ whole genome shotgun (WGS) entry which is preliminary data.</text>
</comment>
<dbReference type="PANTHER" id="PTHR30446">
    <property type="entry name" value="RECOMBINATION PROTEIN RECR"/>
    <property type="match status" value="1"/>
</dbReference>
<dbReference type="AlphaFoldDB" id="A0A941I6R7"/>
<keyword evidence="2 7" id="KW-0227">DNA damage</keyword>